<reference evidence="7 8" key="1">
    <citation type="submission" date="2023-07" db="EMBL/GenBank/DDBJ databases">
        <title>Sequencing the genomes of 1000 actinobacteria strains.</title>
        <authorList>
            <person name="Klenk H.-P."/>
        </authorList>
    </citation>
    <scope>NUCLEOTIDE SEQUENCE [LARGE SCALE GENOMIC DNA]</scope>
    <source>
        <strain evidence="7 8">DSM 44109</strain>
    </source>
</reference>
<protein>
    <submittedName>
        <fullName evidence="7">MFS family permease</fullName>
    </submittedName>
</protein>
<feature type="domain" description="Major facilitator superfamily (MFS) profile" evidence="6">
    <location>
        <begin position="20"/>
        <end position="456"/>
    </location>
</feature>
<sequence length="457" mass="45610">MNHERLPMTLTATRRPPDLTLALTCAAPLLVLINYTAPMVTLPQAARALGSGPAGPAWLLNAIALGLAALLLIAGDLADNYGRRRIYLAGMWALAAASVMAALSVNTAMFVTARLVQGAASAGLLTASLGALGHAFPEGRGRLHATGRYGAMLGLGIAVGPLISGGLAAVAGWRAVYWVVAAAAVPLALLGAGLLPESRAAERRPLDLPGVLLLASGLAALVTAVTEGRGGWSQPVVAVAAAAAALLLGSFAVVERRRPVPLLDLGLFRRPLFAVATGGALVVGMVVIGLMSFLPTVLQLARGLSPLGSAALFAVWSGTSFLTALQARRLPLAGRGRLALGLLLSAAGTLPLLDVAGHAPWVRIVLGLAVAGIGSGLINASLTHLAIESVPPHRAGMGSGANNTARYVGSPLGVALMAAVVGTAGLSAGTDGALVVCAVVAAAAGGGVLLLSRPAGR</sequence>
<feature type="transmembrane region" description="Helical" evidence="5">
    <location>
        <begin position="306"/>
        <end position="325"/>
    </location>
</feature>
<dbReference type="EMBL" id="JAUSRB010000002">
    <property type="protein sequence ID" value="MDP9867010.1"/>
    <property type="molecule type" value="Genomic_DNA"/>
</dbReference>
<dbReference type="PROSITE" id="PS50850">
    <property type="entry name" value="MFS"/>
    <property type="match status" value="1"/>
</dbReference>
<dbReference type="SUPFAM" id="SSF103473">
    <property type="entry name" value="MFS general substrate transporter"/>
    <property type="match status" value="1"/>
</dbReference>
<proteinExistence type="predicted"/>
<feature type="transmembrane region" description="Helical" evidence="5">
    <location>
        <begin position="86"/>
        <end position="109"/>
    </location>
</feature>
<evidence type="ECO:0000256" key="3">
    <source>
        <dbReference type="ARBA" id="ARBA00022989"/>
    </source>
</evidence>
<dbReference type="PANTHER" id="PTHR42718:SF49">
    <property type="entry name" value="EXPORT PROTEIN"/>
    <property type="match status" value="1"/>
</dbReference>
<evidence type="ECO:0000313" key="8">
    <source>
        <dbReference type="Proteomes" id="UP001230426"/>
    </source>
</evidence>
<evidence type="ECO:0000256" key="4">
    <source>
        <dbReference type="ARBA" id="ARBA00023136"/>
    </source>
</evidence>
<feature type="transmembrane region" description="Helical" evidence="5">
    <location>
        <begin position="432"/>
        <end position="451"/>
    </location>
</feature>
<name>A0ABT9RF64_9ACTN</name>
<feature type="transmembrane region" description="Helical" evidence="5">
    <location>
        <begin position="407"/>
        <end position="426"/>
    </location>
</feature>
<feature type="transmembrane region" description="Helical" evidence="5">
    <location>
        <begin position="208"/>
        <end position="226"/>
    </location>
</feature>
<feature type="transmembrane region" description="Helical" evidence="5">
    <location>
        <begin position="58"/>
        <end position="74"/>
    </location>
</feature>
<evidence type="ECO:0000256" key="1">
    <source>
        <dbReference type="ARBA" id="ARBA00004651"/>
    </source>
</evidence>
<keyword evidence="2 5" id="KW-0812">Transmembrane</keyword>
<evidence type="ECO:0000259" key="6">
    <source>
        <dbReference type="PROSITE" id="PS50850"/>
    </source>
</evidence>
<feature type="transmembrane region" description="Helical" evidence="5">
    <location>
        <begin position="232"/>
        <end position="251"/>
    </location>
</feature>
<feature type="transmembrane region" description="Helical" evidence="5">
    <location>
        <begin position="337"/>
        <end position="358"/>
    </location>
</feature>
<evidence type="ECO:0000256" key="2">
    <source>
        <dbReference type="ARBA" id="ARBA00022692"/>
    </source>
</evidence>
<dbReference type="PANTHER" id="PTHR42718">
    <property type="entry name" value="MAJOR FACILITATOR SUPERFAMILY MULTIDRUG TRANSPORTER MFSC"/>
    <property type="match status" value="1"/>
</dbReference>
<feature type="transmembrane region" description="Helical" evidence="5">
    <location>
        <begin position="175"/>
        <end position="196"/>
    </location>
</feature>
<dbReference type="InterPro" id="IPR020846">
    <property type="entry name" value="MFS_dom"/>
</dbReference>
<feature type="transmembrane region" description="Helical" evidence="5">
    <location>
        <begin position="115"/>
        <end position="137"/>
    </location>
</feature>
<dbReference type="InterPro" id="IPR005829">
    <property type="entry name" value="Sugar_transporter_CS"/>
</dbReference>
<organism evidence="7 8">
    <name type="scientific">Streptosporangium brasiliense</name>
    <dbReference type="NCBI Taxonomy" id="47480"/>
    <lineage>
        <taxon>Bacteria</taxon>
        <taxon>Bacillati</taxon>
        <taxon>Actinomycetota</taxon>
        <taxon>Actinomycetes</taxon>
        <taxon>Streptosporangiales</taxon>
        <taxon>Streptosporangiaceae</taxon>
        <taxon>Streptosporangium</taxon>
    </lineage>
</organism>
<evidence type="ECO:0000313" key="7">
    <source>
        <dbReference type="EMBL" id="MDP9867010.1"/>
    </source>
</evidence>
<comment type="caution">
    <text evidence="7">The sequence shown here is derived from an EMBL/GenBank/DDBJ whole genome shotgun (WGS) entry which is preliminary data.</text>
</comment>
<keyword evidence="8" id="KW-1185">Reference proteome</keyword>
<accession>A0ABT9RF64</accession>
<dbReference type="RefSeq" id="WP_306868256.1">
    <property type="nucleotide sequence ID" value="NZ_JAUSRB010000002.1"/>
</dbReference>
<comment type="subcellular location">
    <subcellularLocation>
        <location evidence="1">Cell membrane</location>
        <topology evidence="1">Multi-pass membrane protein</topology>
    </subcellularLocation>
</comment>
<dbReference type="PROSITE" id="PS00216">
    <property type="entry name" value="SUGAR_TRANSPORT_1"/>
    <property type="match status" value="1"/>
</dbReference>
<dbReference type="Pfam" id="PF07690">
    <property type="entry name" value="MFS_1"/>
    <property type="match status" value="1"/>
</dbReference>
<dbReference type="Gene3D" id="1.20.1250.20">
    <property type="entry name" value="MFS general substrate transporter like domains"/>
    <property type="match status" value="1"/>
</dbReference>
<feature type="transmembrane region" description="Helical" evidence="5">
    <location>
        <begin position="272"/>
        <end position="294"/>
    </location>
</feature>
<keyword evidence="4 5" id="KW-0472">Membrane</keyword>
<keyword evidence="3 5" id="KW-1133">Transmembrane helix</keyword>
<dbReference type="Gene3D" id="1.20.1720.10">
    <property type="entry name" value="Multidrug resistance protein D"/>
    <property type="match status" value="1"/>
</dbReference>
<dbReference type="InterPro" id="IPR036259">
    <property type="entry name" value="MFS_trans_sf"/>
</dbReference>
<dbReference type="Proteomes" id="UP001230426">
    <property type="component" value="Unassembled WGS sequence"/>
</dbReference>
<evidence type="ECO:0000256" key="5">
    <source>
        <dbReference type="SAM" id="Phobius"/>
    </source>
</evidence>
<gene>
    <name evidence="7" type="ORF">J2S55_006276</name>
</gene>
<dbReference type="InterPro" id="IPR011701">
    <property type="entry name" value="MFS"/>
</dbReference>
<feature type="transmembrane region" description="Helical" evidence="5">
    <location>
        <begin position="364"/>
        <end position="387"/>
    </location>
</feature>
<feature type="transmembrane region" description="Helical" evidence="5">
    <location>
        <begin position="149"/>
        <end position="169"/>
    </location>
</feature>